<dbReference type="EMBL" id="JACHGT010000003">
    <property type="protein sequence ID" value="MBB6033995.1"/>
    <property type="molecule type" value="Genomic_DNA"/>
</dbReference>
<comment type="caution">
    <text evidence="1">The sequence shown here is derived from an EMBL/GenBank/DDBJ whole genome shotgun (WGS) entry which is preliminary data.</text>
</comment>
<keyword evidence="2" id="KW-1185">Reference proteome</keyword>
<organism evidence="1 2">
    <name type="scientific">Phytomonospora endophytica</name>
    <dbReference type="NCBI Taxonomy" id="714109"/>
    <lineage>
        <taxon>Bacteria</taxon>
        <taxon>Bacillati</taxon>
        <taxon>Actinomycetota</taxon>
        <taxon>Actinomycetes</taxon>
        <taxon>Micromonosporales</taxon>
        <taxon>Micromonosporaceae</taxon>
        <taxon>Phytomonospora</taxon>
    </lineage>
</organism>
<name>A0A841FEM2_9ACTN</name>
<evidence type="ECO:0000313" key="2">
    <source>
        <dbReference type="Proteomes" id="UP000548476"/>
    </source>
</evidence>
<reference evidence="1 2" key="1">
    <citation type="submission" date="2020-08" db="EMBL/GenBank/DDBJ databases">
        <title>Genomic Encyclopedia of Type Strains, Phase IV (KMG-IV): sequencing the most valuable type-strain genomes for metagenomic binning, comparative biology and taxonomic classification.</title>
        <authorList>
            <person name="Goeker M."/>
        </authorList>
    </citation>
    <scope>NUCLEOTIDE SEQUENCE [LARGE SCALE GENOMIC DNA]</scope>
    <source>
        <strain evidence="1 2">YIM 65646</strain>
    </source>
</reference>
<gene>
    <name evidence="1" type="ORF">HNR73_001845</name>
</gene>
<proteinExistence type="predicted"/>
<accession>A0A841FEM2</accession>
<evidence type="ECO:0000313" key="1">
    <source>
        <dbReference type="EMBL" id="MBB6033995.1"/>
    </source>
</evidence>
<dbReference type="Proteomes" id="UP000548476">
    <property type="component" value="Unassembled WGS sequence"/>
</dbReference>
<dbReference type="AlphaFoldDB" id="A0A841FEM2"/>
<protein>
    <submittedName>
        <fullName evidence="1">Uncharacterized protein</fullName>
    </submittedName>
</protein>
<sequence length="1111" mass="117718">MPATQVSQLFAELDPLPYPGRMRLLAARARELAAAGTLPALLGELWSGDADHRHLAVTMGAVSRDEASVLTGLRDEDPRIMARTLRVIHARPVDPGLLAEVITDAPAELRARVYRLARHAAPVAEALIGPVRTRFGDREAAKLLAGCATGTVARLLPELGASVASWTVLARRHPGPVLDETRRLLGALPDTLRSRWWSRHGPGVLTAAGAFPERVAELLETHPGLPSVSGLNIALGRIAAADPARAVRLLTDTEQTAARRQWRESGVLRRIAKADTPVLAAFIGSFTGDDGLAELLDALPPARRGELFDAVTAEREESPEPLATPVLAALPHERRVAEARRCLALPVVAGDEDAVLRYTAFLPFAEAHPVLLTATRRHESADRAEAYRLLIACAVRSSGPGALAVALNSLDRLRNEQDPVRAPVLAALASVPPARFHPADAAVLGTLVRDAVEARDSSWATRAALGDLAARILGAHSGDGPLLAWATGTFDLLFGSGTPELGRLDRVLRKGQERDFSRAVLPWVEAGVRRSRFEPLFAVASALGRRARGLGELQRLLREACDPGNVVPVITRGVHLWLDDPKTRAARVEEIVRGDTSTVTLPIVWSVLCGSRTDLIDLVLDKAPSGRHIAEGARWVPDWAWHLGRWLPRQRAVYAKLLAAVAADAGTPQHRRAAAVQAAARIPGHGWTPVTKYVDSPNVALAEAALGALAWTDRPADALELLLAHVDGDRAHVAVHAAGRAARFTPPSRLAPLLGGVLTEGRKVTARKGAARLLSGLSVPGAMDALAGVWRPEPHRDLKVAIVSAVRGHLDDPRAWQILDDAVGDDEQAVALAVVGADPLGTAPRHRGRYGGLVAAACDHPRVTVAAAAWSGYPLWASWAPDAGARIAAAVADLDERAHWRTAAQALAELVVVVPDTDAVAVAVAALLAAGNVEAPDRDRPAAQRLGELVRIVMYRLRWAPRESVRPALVGAGGLLAAAPDHLDAAARLLIASVDLASADADAIAGALGPVADLFAGRPIAAFRAREDLLGAISTRRPDSPRALWSAAETLAGRGDVAGGFFALALVEGGAGFGAGWSSADPPWRGLLSRLRRHAEPEVRAAALDVFTLTE</sequence>
<dbReference type="RefSeq" id="WP_184786838.1">
    <property type="nucleotide sequence ID" value="NZ_BONT01000013.1"/>
</dbReference>